<evidence type="ECO:0000259" key="10">
    <source>
        <dbReference type="Pfam" id="PF00662"/>
    </source>
</evidence>
<dbReference type="GO" id="GO:0008137">
    <property type="term" value="F:NADH dehydrogenase (ubiquinone) activity"/>
    <property type="evidence" value="ECO:0007669"/>
    <property type="project" value="UniProtKB-EC"/>
</dbReference>
<dbReference type="GO" id="GO:0003954">
    <property type="term" value="F:NADH dehydrogenase activity"/>
    <property type="evidence" value="ECO:0007669"/>
    <property type="project" value="TreeGrafter"/>
</dbReference>
<protein>
    <recommendedName>
        <fullName evidence="8">NADH-ubiquinone oxidoreductase chain 5</fullName>
        <ecNumber evidence="8">7.1.1.2</ecNumber>
    </recommendedName>
</protein>
<gene>
    <name evidence="11" type="primary">nad5</name>
</gene>
<feature type="transmembrane region" description="Helical" evidence="8">
    <location>
        <begin position="58"/>
        <end position="79"/>
    </location>
</feature>
<keyword evidence="3 8" id="KW-0812">Transmembrane</keyword>
<dbReference type="GO" id="GO:0042773">
    <property type="term" value="P:ATP synthesis coupled electron transport"/>
    <property type="evidence" value="ECO:0007669"/>
    <property type="project" value="InterPro"/>
</dbReference>
<evidence type="ECO:0000256" key="6">
    <source>
        <dbReference type="ARBA" id="ARBA00023027"/>
    </source>
</evidence>
<evidence type="ECO:0000313" key="11">
    <source>
        <dbReference type="EMBL" id="QBG38066.1"/>
    </source>
</evidence>
<geneLocation type="mitochondrion" evidence="11"/>
<keyword evidence="8" id="KW-0830">Ubiquinone</keyword>
<dbReference type="PRINTS" id="PR01434">
    <property type="entry name" value="NADHDHGNASE5"/>
</dbReference>
<feature type="transmembrane region" description="Helical" evidence="8">
    <location>
        <begin position="322"/>
        <end position="343"/>
    </location>
</feature>
<dbReference type="NCBIfam" id="TIGR01974">
    <property type="entry name" value="NDH_I_L"/>
    <property type="match status" value="1"/>
</dbReference>
<dbReference type="EC" id="7.1.1.2" evidence="8"/>
<evidence type="ECO:0000256" key="7">
    <source>
        <dbReference type="ARBA" id="ARBA00023136"/>
    </source>
</evidence>
<comment type="function">
    <text evidence="8">Core subunit of the mitochondrial membrane respiratory chain NADH dehydrogenase (Complex I) which catalyzes electron transfer from NADH through the respiratory chain, using ubiquinone as an electron acceptor. Essential for the catalytic activity and assembly of complex I.</text>
</comment>
<evidence type="ECO:0000256" key="8">
    <source>
        <dbReference type="RuleBase" id="RU003404"/>
    </source>
</evidence>
<feature type="transmembrane region" description="Helical" evidence="8">
    <location>
        <begin position="201"/>
        <end position="219"/>
    </location>
</feature>
<feature type="transmembrane region" description="Helical" evidence="8">
    <location>
        <begin position="478"/>
        <end position="502"/>
    </location>
</feature>
<keyword evidence="4" id="KW-1278">Translocase</keyword>
<accession>A0A411PP34</accession>
<feature type="transmembrane region" description="Helical" evidence="8">
    <location>
        <begin position="136"/>
        <end position="157"/>
    </location>
</feature>
<keyword evidence="5 8" id="KW-1133">Transmembrane helix</keyword>
<feature type="transmembrane region" description="Helical" evidence="8">
    <location>
        <begin position="446"/>
        <end position="466"/>
    </location>
</feature>
<organism evidence="11">
    <name type="scientific">Chlorosarcinopsis eremi</name>
    <dbReference type="NCBI Taxonomy" id="332213"/>
    <lineage>
        <taxon>Eukaryota</taxon>
        <taxon>Viridiplantae</taxon>
        <taxon>Chlorophyta</taxon>
        <taxon>core chlorophytes</taxon>
        <taxon>Chlorophyceae</taxon>
        <taxon>Chlorosarcinales</taxon>
        <taxon>Chlorosarcinaceae</taxon>
        <taxon>Chlorosarcinopsis</taxon>
    </lineage>
</organism>
<proteinExistence type="inferred from homology"/>
<evidence type="ECO:0000256" key="4">
    <source>
        <dbReference type="ARBA" id="ARBA00022967"/>
    </source>
</evidence>
<comment type="catalytic activity">
    <reaction evidence="8">
        <text>a ubiquinone + NADH + 5 H(+)(in) = a ubiquinol + NAD(+) + 4 H(+)(out)</text>
        <dbReference type="Rhea" id="RHEA:29091"/>
        <dbReference type="Rhea" id="RHEA-COMP:9565"/>
        <dbReference type="Rhea" id="RHEA-COMP:9566"/>
        <dbReference type="ChEBI" id="CHEBI:15378"/>
        <dbReference type="ChEBI" id="CHEBI:16389"/>
        <dbReference type="ChEBI" id="CHEBI:17976"/>
        <dbReference type="ChEBI" id="CHEBI:57540"/>
        <dbReference type="ChEBI" id="CHEBI:57945"/>
        <dbReference type="EC" id="7.1.1.2"/>
    </reaction>
</comment>
<dbReference type="Pfam" id="PF00662">
    <property type="entry name" value="Proton_antipo_N"/>
    <property type="match status" value="1"/>
</dbReference>
<dbReference type="Pfam" id="PF00361">
    <property type="entry name" value="Proton_antipo_M"/>
    <property type="match status" value="1"/>
</dbReference>
<evidence type="ECO:0000256" key="5">
    <source>
        <dbReference type="ARBA" id="ARBA00022989"/>
    </source>
</evidence>
<keyword evidence="8 11" id="KW-0496">Mitochondrion</keyword>
<feature type="transmembrane region" description="Helical" evidence="8">
    <location>
        <begin position="169"/>
        <end position="189"/>
    </location>
</feature>
<dbReference type="InterPro" id="IPR001516">
    <property type="entry name" value="Proton_antipo_N"/>
</dbReference>
<keyword evidence="7 8" id="KW-0472">Membrane</keyword>
<dbReference type="PANTHER" id="PTHR42829:SF2">
    <property type="entry name" value="NADH-UBIQUINONE OXIDOREDUCTASE CHAIN 5"/>
    <property type="match status" value="1"/>
</dbReference>
<keyword evidence="8" id="KW-0813">Transport</keyword>
<dbReference type="GO" id="GO:0016020">
    <property type="term" value="C:membrane"/>
    <property type="evidence" value="ECO:0007669"/>
    <property type="project" value="UniProtKB-SubCell"/>
</dbReference>
<feature type="domain" description="NADH-Ubiquinone oxidoreductase (complex I) chain 5 N-terminal" evidence="10">
    <location>
        <begin position="66"/>
        <end position="116"/>
    </location>
</feature>
<dbReference type="InterPro" id="IPR018393">
    <property type="entry name" value="NADHpl_OxRdtase_5_subgr"/>
</dbReference>
<name>A0A411PP34_9CHLO</name>
<dbReference type="GO" id="GO:0015990">
    <property type="term" value="P:electron transport coupled proton transport"/>
    <property type="evidence" value="ECO:0007669"/>
    <property type="project" value="TreeGrafter"/>
</dbReference>
<dbReference type="RefSeq" id="YP_009573283.1">
    <property type="nucleotide sequence ID" value="NC_041430.1"/>
</dbReference>
<dbReference type="EMBL" id="MH665695">
    <property type="protein sequence ID" value="QBG38066.1"/>
    <property type="molecule type" value="Genomic_DNA"/>
</dbReference>
<sequence>MYLLPLLSTFLSSFLCGSMFARLFGHRGSIVISIFCLLVSFLSSLLIWYEVAIASCEVYVDVFGTWFTVGSFNVYWNIYVDLTTAHMLLTVTSVSFAVHCYATVYMKSDPHLNLFMSYLSLFTFFMVVLVCSDNLIGMLVGWEGIGVCSYLLIGYYSHRLSAVKSAQKAILVNRVSDGLLLWGILWVWWHTGSLEYDLACLSTQTSIFLSLAILIGAMGKSAQIGFHVWLADAMEGPTPVSALIHAATLVTAGVYVMTRLSVFYDGVIIVVGALTALMAGIFGYFQADLKRVIAFSTCSQLGYMMVSVGLGEHGADAAMCHLMTHASFKAALFLAAGVIITSAGGNQHMGRYGGLSAIHCSLFCFLTLLVGCLCLMGLPETSGFYSKETIINLSYVCFNPLADYAHTLLVIAAFITCSYTVKLFIQSFFYDFNGSDFNVNPVNPSPNLLIGVAFTVLLFDIMFKIWTGTNLLSGILFFVPWGVKTLPVGLMIAGFLTATAAVTSRNFGLMRFCATRWGFDQLYARTIVQLVLDWGRITWGTGDKGLFIVNNLYGRSSK</sequence>
<evidence type="ECO:0000259" key="9">
    <source>
        <dbReference type="Pfam" id="PF00361"/>
    </source>
</evidence>
<feature type="domain" description="NADH:quinone oxidoreductase/Mrp antiporter transmembrane" evidence="9">
    <location>
        <begin position="132"/>
        <end position="397"/>
    </location>
</feature>
<dbReference type="InterPro" id="IPR001750">
    <property type="entry name" value="ND/Mrp_TM"/>
</dbReference>
<feature type="transmembrane region" description="Helical" evidence="8">
    <location>
        <begin position="292"/>
        <end position="310"/>
    </location>
</feature>
<dbReference type="GeneID" id="39696059"/>
<comment type="subcellular location">
    <subcellularLocation>
        <location evidence="1">Membrane</location>
        <topology evidence="1">Multi-pass membrane protein</topology>
    </subcellularLocation>
</comment>
<keyword evidence="6 8" id="KW-0520">NAD</keyword>
<feature type="transmembrane region" description="Helical" evidence="8">
    <location>
        <begin position="240"/>
        <end position="257"/>
    </location>
</feature>
<feature type="transmembrane region" description="Helical" evidence="8">
    <location>
        <begin position="404"/>
        <end position="425"/>
    </location>
</feature>
<evidence type="ECO:0000256" key="1">
    <source>
        <dbReference type="ARBA" id="ARBA00004141"/>
    </source>
</evidence>
<feature type="transmembrane region" description="Helical" evidence="8">
    <location>
        <begin position="355"/>
        <end position="378"/>
    </location>
</feature>
<dbReference type="PANTHER" id="PTHR42829">
    <property type="entry name" value="NADH-UBIQUINONE OXIDOREDUCTASE CHAIN 5"/>
    <property type="match status" value="1"/>
</dbReference>
<feature type="transmembrane region" description="Helical" evidence="8">
    <location>
        <begin position="112"/>
        <end position="130"/>
    </location>
</feature>
<dbReference type="InterPro" id="IPR003945">
    <property type="entry name" value="NU5C-like"/>
</dbReference>
<feature type="transmembrane region" description="Helical" evidence="8">
    <location>
        <begin position="85"/>
        <end position="105"/>
    </location>
</feature>
<feature type="transmembrane region" description="Helical" evidence="8">
    <location>
        <begin position="30"/>
        <end position="51"/>
    </location>
</feature>
<dbReference type="AlphaFoldDB" id="A0A411PP34"/>
<feature type="transmembrane region" description="Helical" evidence="8">
    <location>
        <begin position="263"/>
        <end position="285"/>
    </location>
</feature>
<evidence type="ECO:0000256" key="2">
    <source>
        <dbReference type="ARBA" id="ARBA00008200"/>
    </source>
</evidence>
<comment type="similarity">
    <text evidence="2 8">Belongs to the complex I subunit 5 family.</text>
</comment>
<reference evidence="11" key="1">
    <citation type="submission" date="2018-07" db="EMBL/GenBank/DDBJ databases">
        <title>The complete sequence of Chlorosarcinopsis eremi mitochondrial genome.</title>
        <authorList>
            <person name="Khani Juy-abad F."/>
            <person name="Mohammadi P."/>
            <person name="Zarrabi M."/>
        </authorList>
    </citation>
    <scope>NUCLEOTIDE SEQUENCE</scope>
    <source>
        <strain evidence="11">MKA.28</strain>
    </source>
</reference>
<evidence type="ECO:0000256" key="3">
    <source>
        <dbReference type="ARBA" id="ARBA00022692"/>
    </source>
</evidence>